<feature type="domain" description="RecJ OB" evidence="9">
    <location>
        <begin position="469"/>
        <end position="562"/>
    </location>
</feature>
<dbReference type="GO" id="GO:0006281">
    <property type="term" value="P:DNA repair"/>
    <property type="evidence" value="ECO:0007669"/>
    <property type="project" value="InterPro"/>
</dbReference>
<dbReference type="InterPro" id="IPR001667">
    <property type="entry name" value="DDH_dom"/>
</dbReference>
<dbReference type="GO" id="GO:0008409">
    <property type="term" value="F:5'-3' exonuclease activity"/>
    <property type="evidence" value="ECO:0007669"/>
    <property type="project" value="InterPro"/>
</dbReference>
<sequence>MAGISPRISPLSRWVLPAPDAAVVAALAAALKIGMPAARVLAARGFGDADAARRFLEPAFEELHDPLSMRDMPAAIERIARAIRDRERILIYGDYDVDGTTSVVLLTKVIELAGGEARYHVPHRLKDGYGMRPEVVEAAAEQGVKLIVSVDTGIRAGEVVRRANELGIDVIVTDHHLPETELPPALAVLNPNRLDCGYMEKNLCGAGVAFKVIQALLPHIGWPADKVRRVSESFLKLAAIATVADVVPLTGENRIIVACGLRGLGTVRNVGLRALLDVAGFTPDATPPNARQVAFQIAPRMNAAGRMDTARAVVELFLTSDAERARELAKQLHEQNAERQAVEAEIRETCEQIAVDGAESALVYYAENWHRGVLGIVASRLVERLHRPVFVLSRNPEDGLAQGSGRSIPAFHLLEALESMPELFLKFGGHKHAAGVTMEAARVVEFRERFNAFAATRLSAEDYRRRVEIDAVLELGEINEQTTGELFGLAPFGHGNPPPMFAVLNVEVASSVVWKEKHLKLNVRQNGRGLSLKAWNFAARVGELPPGARVDLAFNLEEDAYSAARGYPAWAAILRDVKPAGI</sequence>
<dbReference type="STRING" id="234267.Acid_0384"/>
<evidence type="ECO:0000259" key="9">
    <source>
        <dbReference type="Pfam" id="PF17768"/>
    </source>
</evidence>
<feature type="domain" description="DHHA1" evidence="8">
    <location>
        <begin position="360"/>
        <end position="455"/>
    </location>
</feature>
<dbReference type="GO" id="GO:0006310">
    <property type="term" value="P:DNA recombination"/>
    <property type="evidence" value="ECO:0007669"/>
    <property type="project" value="InterPro"/>
</dbReference>
<protein>
    <recommendedName>
        <fullName evidence="2">Single-stranded-DNA-specific exonuclease RecJ</fullName>
    </recommendedName>
</protein>
<dbReference type="SUPFAM" id="SSF64182">
    <property type="entry name" value="DHH phosphoesterases"/>
    <property type="match status" value="1"/>
</dbReference>
<dbReference type="HOGENOM" id="CLU_009736_5_2_0"/>
<dbReference type="Gene3D" id="3.90.1640.30">
    <property type="match status" value="1"/>
</dbReference>
<proteinExistence type="inferred from homology"/>
<evidence type="ECO:0000256" key="2">
    <source>
        <dbReference type="ARBA" id="ARBA00019841"/>
    </source>
</evidence>
<reference evidence="10" key="1">
    <citation type="submission" date="2006-10" db="EMBL/GenBank/DDBJ databases">
        <title>Complete sequence of Solibacter usitatus Ellin6076.</title>
        <authorList>
            <consortium name="US DOE Joint Genome Institute"/>
            <person name="Copeland A."/>
            <person name="Lucas S."/>
            <person name="Lapidus A."/>
            <person name="Barry K."/>
            <person name="Detter J.C."/>
            <person name="Glavina del Rio T."/>
            <person name="Hammon N."/>
            <person name="Israni S."/>
            <person name="Dalin E."/>
            <person name="Tice H."/>
            <person name="Pitluck S."/>
            <person name="Thompson L.S."/>
            <person name="Brettin T."/>
            <person name="Bruce D."/>
            <person name="Han C."/>
            <person name="Tapia R."/>
            <person name="Gilna P."/>
            <person name="Schmutz J."/>
            <person name="Larimer F."/>
            <person name="Land M."/>
            <person name="Hauser L."/>
            <person name="Kyrpides N."/>
            <person name="Mikhailova N."/>
            <person name="Janssen P.H."/>
            <person name="Kuske C.R."/>
            <person name="Richardson P."/>
        </authorList>
    </citation>
    <scope>NUCLEOTIDE SEQUENCE</scope>
    <source>
        <strain evidence="10">Ellin6076</strain>
    </source>
</reference>
<dbReference type="EMBL" id="CP000473">
    <property type="protein sequence ID" value="ABJ81396.1"/>
    <property type="molecule type" value="Genomic_DNA"/>
</dbReference>
<keyword evidence="6" id="KW-0175">Coiled coil</keyword>
<dbReference type="InterPro" id="IPR041122">
    <property type="entry name" value="RecJ_OB"/>
</dbReference>
<keyword evidence="4" id="KW-0378">Hydrolase</keyword>
<evidence type="ECO:0000256" key="1">
    <source>
        <dbReference type="ARBA" id="ARBA00005915"/>
    </source>
</evidence>
<dbReference type="Gene3D" id="3.10.310.30">
    <property type="match status" value="1"/>
</dbReference>
<evidence type="ECO:0000256" key="6">
    <source>
        <dbReference type="SAM" id="Coils"/>
    </source>
</evidence>
<dbReference type="KEGG" id="sus:Acid_0384"/>
<dbReference type="Pfam" id="PF02272">
    <property type="entry name" value="DHHA1"/>
    <property type="match status" value="1"/>
</dbReference>
<keyword evidence="3" id="KW-0540">Nuclease</keyword>
<dbReference type="Pfam" id="PF17768">
    <property type="entry name" value="RecJ_OB"/>
    <property type="match status" value="1"/>
</dbReference>
<dbReference type="NCBIfam" id="TIGR00644">
    <property type="entry name" value="recJ"/>
    <property type="match status" value="1"/>
</dbReference>
<name>Q02C20_SOLUE</name>
<keyword evidence="5 10" id="KW-0269">Exonuclease</keyword>
<evidence type="ECO:0000259" key="7">
    <source>
        <dbReference type="Pfam" id="PF01368"/>
    </source>
</evidence>
<dbReference type="eggNOG" id="COG0608">
    <property type="taxonomic scope" value="Bacteria"/>
</dbReference>
<dbReference type="InterPro" id="IPR051673">
    <property type="entry name" value="SSDNA_exonuclease_RecJ"/>
</dbReference>
<accession>Q02C20</accession>
<evidence type="ECO:0000313" key="10">
    <source>
        <dbReference type="EMBL" id="ABJ81396.1"/>
    </source>
</evidence>
<dbReference type="FunCoup" id="Q02C20">
    <property type="interactions" value="447"/>
</dbReference>
<evidence type="ECO:0000256" key="3">
    <source>
        <dbReference type="ARBA" id="ARBA00022722"/>
    </source>
</evidence>
<comment type="similarity">
    <text evidence="1">Belongs to the RecJ family.</text>
</comment>
<organism evidence="10">
    <name type="scientific">Solibacter usitatus (strain Ellin6076)</name>
    <dbReference type="NCBI Taxonomy" id="234267"/>
    <lineage>
        <taxon>Bacteria</taxon>
        <taxon>Pseudomonadati</taxon>
        <taxon>Acidobacteriota</taxon>
        <taxon>Terriglobia</taxon>
        <taxon>Bryobacterales</taxon>
        <taxon>Solibacteraceae</taxon>
        <taxon>Candidatus Solibacter</taxon>
    </lineage>
</organism>
<dbReference type="InterPro" id="IPR003156">
    <property type="entry name" value="DHHA1_dom"/>
</dbReference>
<dbReference type="PANTHER" id="PTHR30255:SF2">
    <property type="entry name" value="SINGLE-STRANDED-DNA-SPECIFIC EXONUCLEASE RECJ"/>
    <property type="match status" value="1"/>
</dbReference>
<evidence type="ECO:0000256" key="5">
    <source>
        <dbReference type="ARBA" id="ARBA00022839"/>
    </source>
</evidence>
<feature type="coiled-coil region" evidence="6">
    <location>
        <begin position="325"/>
        <end position="352"/>
    </location>
</feature>
<dbReference type="PANTHER" id="PTHR30255">
    <property type="entry name" value="SINGLE-STRANDED-DNA-SPECIFIC EXONUCLEASE RECJ"/>
    <property type="match status" value="1"/>
</dbReference>
<evidence type="ECO:0000256" key="4">
    <source>
        <dbReference type="ARBA" id="ARBA00022801"/>
    </source>
</evidence>
<evidence type="ECO:0000259" key="8">
    <source>
        <dbReference type="Pfam" id="PF02272"/>
    </source>
</evidence>
<dbReference type="AlphaFoldDB" id="Q02C20"/>
<dbReference type="GO" id="GO:0003676">
    <property type="term" value="F:nucleic acid binding"/>
    <property type="evidence" value="ECO:0007669"/>
    <property type="project" value="InterPro"/>
</dbReference>
<dbReference type="InterPro" id="IPR038763">
    <property type="entry name" value="DHH_sf"/>
</dbReference>
<dbReference type="InterPro" id="IPR004610">
    <property type="entry name" value="RecJ"/>
</dbReference>
<dbReference type="InParanoid" id="Q02C20"/>
<gene>
    <name evidence="10" type="ordered locus">Acid_0384</name>
</gene>
<dbReference type="Pfam" id="PF01368">
    <property type="entry name" value="DHH"/>
    <property type="match status" value="1"/>
</dbReference>
<feature type="domain" description="DDH" evidence="7">
    <location>
        <begin position="88"/>
        <end position="242"/>
    </location>
</feature>